<evidence type="ECO:0000256" key="3">
    <source>
        <dbReference type="ARBA" id="ARBA00022670"/>
    </source>
</evidence>
<keyword evidence="7 8" id="KW-0472">Membrane</keyword>
<evidence type="ECO:0000256" key="4">
    <source>
        <dbReference type="ARBA" id="ARBA00022692"/>
    </source>
</evidence>
<dbReference type="EMBL" id="FZOJ01000013">
    <property type="protein sequence ID" value="SNS57405.1"/>
    <property type="molecule type" value="Genomic_DNA"/>
</dbReference>
<feature type="transmembrane region" description="Helical" evidence="8">
    <location>
        <begin position="91"/>
        <end position="110"/>
    </location>
</feature>
<keyword evidence="4 8" id="KW-0812">Transmembrane</keyword>
<dbReference type="Proteomes" id="UP000198304">
    <property type="component" value="Unassembled WGS sequence"/>
</dbReference>
<evidence type="ECO:0000256" key="7">
    <source>
        <dbReference type="ARBA" id="ARBA00023136"/>
    </source>
</evidence>
<dbReference type="InterPro" id="IPR006741">
    <property type="entry name" value="AgrB"/>
</dbReference>
<evidence type="ECO:0000256" key="5">
    <source>
        <dbReference type="ARBA" id="ARBA00022801"/>
    </source>
</evidence>
<reference evidence="9 10" key="1">
    <citation type="submission" date="2017-06" db="EMBL/GenBank/DDBJ databases">
        <authorList>
            <person name="Kim H.J."/>
            <person name="Triplett B.A."/>
        </authorList>
    </citation>
    <scope>NUCLEOTIDE SEQUENCE [LARGE SCALE GENOMIC DNA]</scope>
    <source>
        <strain evidence="9 10">SCA</strain>
    </source>
</reference>
<dbReference type="GO" id="GO:0008233">
    <property type="term" value="F:peptidase activity"/>
    <property type="evidence" value="ECO:0007669"/>
    <property type="project" value="UniProtKB-KW"/>
</dbReference>
<feature type="transmembrane region" description="Helical" evidence="8">
    <location>
        <begin position="35"/>
        <end position="58"/>
    </location>
</feature>
<dbReference type="AlphaFoldDB" id="A0A239FKN3"/>
<accession>A0A239FKN3</accession>
<keyword evidence="3" id="KW-0645">Protease</keyword>
<sequence length="205" mass="23643">MKMAFPERAAGHLTYSFIKEALPDKNQKELERIEYGLASFFITFPKLLGLIALAVFINQFIDNFFLYYLATHVSYSLVRSYAWGLHCRTDLFCFINGLLLLFGIASIGLFYPLPPYLLLLLWGVSFRLLYLYAPADTEARPLRSQRLRKKLRRKLLVVVSLLFIMTLVNIHNAYSTLITLGVFGESLYTTPFMYKLFKLKGGTIQ</sequence>
<proteinExistence type="predicted"/>
<evidence type="ECO:0000256" key="1">
    <source>
        <dbReference type="ARBA" id="ARBA00022475"/>
    </source>
</evidence>
<feature type="transmembrane region" description="Helical" evidence="8">
    <location>
        <begin position="116"/>
        <end position="133"/>
    </location>
</feature>
<evidence type="ECO:0000256" key="6">
    <source>
        <dbReference type="ARBA" id="ARBA00022989"/>
    </source>
</evidence>
<keyword evidence="6 8" id="KW-1133">Transmembrane helix</keyword>
<gene>
    <name evidence="9" type="ORF">SAMN05446037_101365</name>
</gene>
<evidence type="ECO:0000256" key="2">
    <source>
        <dbReference type="ARBA" id="ARBA00022654"/>
    </source>
</evidence>
<evidence type="ECO:0000256" key="8">
    <source>
        <dbReference type="SAM" id="Phobius"/>
    </source>
</evidence>
<name>A0A239FKN3_9FIRM</name>
<dbReference type="GO" id="GO:0016020">
    <property type="term" value="C:membrane"/>
    <property type="evidence" value="ECO:0007669"/>
    <property type="project" value="InterPro"/>
</dbReference>
<organism evidence="9 10">
    <name type="scientific">Anaerovirgula multivorans</name>
    <dbReference type="NCBI Taxonomy" id="312168"/>
    <lineage>
        <taxon>Bacteria</taxon>
        <taxon>Bacillati</taxon>
        <taxon>Bacillota</taxon>
        <taxon>Clostridia</taxon>
        <taxon>Peptostreptococcales</taxon>
        <taxon>Natronincolaceae</taxon>
        <taxon>Anaerovirgula</taxon>
    </lineage>
</organism>
<evidence type="ECO:0000313" key="10">
    <source>
        <dbReference type="Proteomes" id="UP000198304"/>
    </source>
</evidence>
<keyword evidence="5" id="KW-0378">Hydrolase</keyword>
<feature type="transmembrane region" description="Helical" evidence="8">
    <location>
        <begin position="64"/>
        <end position="84"/>
    </location>
</feature>
<keyword evidence="2" id="KW-0673">Quorum sensing</keyword>
<dbReference type="SMART" id="SM00793">
    <property type="entry name" value="AgrB"/>
    <property type="match status" value="1"/>
</dbReference>
<protein>
    <submittedName>
        <fullName evidence="9">Accessory gene regulator B</fullName>
    </submittedName>
</protein>
<dbReference type="Pfam" id="PF04647">
    <property type="entry name" value="AgrB"/>
    <property type="match status" value="1"/>
</dbReference>
<dbReference type="RefSeq" id="WP_207652566.1">
    <property type="nucleotide sequence ID" value="NZ_FZOJ01000013.1"/>
</dbReference>
<feature type="transmembrane region" description="Helical" evidence="8">
    <location>
        <begin position="154"/>
        <end position="171"/>
    </location>
</feature>
<keyword evidence="10" id="KW-1185">Reference proteome</keyword>
<dbReference type="GO" id="GO:0006508">
    <property type="term" value="P:proteolysis"/>
    <property type="evidence" value="ECO:0007669"/>
    <property type="project" value="UniProtKB-KW"/>
</dbReference>
<dbReference type="GO" id="GO:0009372">
    <property type="term" value="P:quorum sensing"/>
    <property type="evidence" value="ECO:0007669"/>
    <property type="project" value="UniProtKB-KW"/>
</dbReference>
<keyword evidence="1" id="KW-1003">Cell membrane</keyword>
<evidence type="ECO:0000313" key="9">
    <source>
        <dbReference type="EMBL" id="SNS57405.1"/>
    </source>
</evidence>